<protein>
    <submittedName>
        <fullName evidence="2">Uncharacterized protein</fullName>
    </submittedName>
</protein>
<comment type="caution">
    <text evidence="2">The sequence shown here is derived from an EMBL/GenBank/DDBJ whole genome shotgun (WGS) entry which is preliminary data.</text>
</comment>
<evidence type="ECO:0000256" key="1">
    <source>
        <dbReference type="SAM" id="MobiDB-lite"/>
    </source>
</evidence>
<evidence type="ECO:0000313" key="2">
    <source>
        <dbReference type="EMBL" id="TID24220.1"/>
    </source>
</evidence>
<dbReference type="Proteomes" id="UP000298493">
    <property type="component" value="Unassembled WGS sequence"/>
</dbReference>
<proteinExistence type="predicted"/>
<reference evidence="2 3" key="1">
    <citation type="submission" date="2019-04" db="EMBL/GenBank/DDBJ databases">
        <title>High contiguity whole genome sequence and gene annotation resource for two Venturia nashicola isolates.</title>
        <authorList>
            <person name="Prokchorchik M."/>
            <person name="Won K."/>
            <person name="Lee Y."/>
            <person name="Choi E.D."/>
            <person name="Segonzac C."/>
            <person name="Sohn K.H."/>
        </authorList>
    </citation>
    <scope>NUCLEOTIDE SEQUENCE [LARGE SCALE GENOMIC DNA]</scope>
    <source>
        <strain evidence="2 3">PRI2</strain>
    </source>
</reference>
<keyword evidence="3" id="KW-1185">Reference proteome</keyword>
<organism evidence="2 3">
    <name type="scientific">Venturia nashicola</name>
    <dbReference type="NCBI Taxonomy" id="86259"/>
    <lineage>
        <taxon>Eukaryota</taxon>
        <taxon>Fungi</taxon>
        <taxon>Dikarya</taxon>
        <taxon>Ascomycota</taxon>
        <taxon>Pezizomycotina</taxon>
        <taxon>Dothideomycetes</taxon>
        <taxon>Pleosporomycetidae</taxon>
        <taxon>Venturiales</taxon>
        <taxon>Venturiaceae</taxon>
        <taxon>Venturia</taxon>
    </lineage>
</organism>
<dbReference type="AlphaFoldDB" id="A0A4Z1PL63"/>
<accession>A0A4Z1PL63</accession>
<dbReference type="EMBL" id="SNSC02000005">
    <property type="protein sequence ID" value="TID24220.1"/>
    <property type="molecule type" value="Genomic_DNA"/>
</dbReference>
<sequence>MKKWNQMGVTKLLYSSDSPNQRLYHDKSNKTLAPQNDKVLDMLDQGSRLNRKQKVPRMQDGPKQRRKFTPHPGCNSEILDCIAGFLSLEDLRSLRLVNGTMYNATIHSFVHNHLKFQTVEFTFRGLQRLVDISKHLDLSKTVLFGSGIRFVSFTHAVWSEKEASIWCRAIFKSKSLYENRGMVEGALKARKLWRSHEKMLSRDLYLSMLTTFFQSIKGSGQFIGFNFLDLTPKHYDVNLQQLSRPGAIGETCADGQTGWVYLPTGLERTTRFALIMEMCFHAMRATNTSLVQGFRRPGPDFQYVRHHITLRHLTSIMDRHEVTPGSFPPWQFLERSTVLKLSFAAINRSEMVSPDDQRSITRLITPMSQTLTCLSLHTTYCSGVLYNIIHELAQNVFIPRLKNLTLDRGTANYKDLTKLITKHSNSLETIHLQFLALSYDSWSNVFLTLANTTMPTLDELWIRYIVEADILQAGNGTFTAHGMRRVTWPVNRTTDNSATYARMHDAFGGIDDMTSDDLLLLMPHTPYFQHINPFGLVGAQRLHEMVARMAYEDM</sequence>
<gene>
    <name evidence="2" type="ORF">E6O75_ATG02585</name>
</gene>
<evidence type="ECO:0000313" key="3">
    <source>
        <dbReference type="Proteomes" id="UP000298493"/>
    </source>
</evidence>
<name>A0A4Z1PL63_9PEZI</name>
<feature type="region of interest" description="Disordered" evidence="1">
    <location>
        <begin position="45"/>
        <end position="71"/>
    </location>
</feature>